<evidence type="ECO:0000256" key="5">
    <source>
        <dbReference type="ARBA" id="ARBA00023136"/>
    </source>
</evidence>
<feature type="transmembrane region" description="Helical" evidence="6">
    <location>
        <begin position="138"/>
        <end position="164"/>
    </location>
</feature>
<keyword evidence="4 6" id="KW-1133">Transmembrane helix</keyword>
<dbReference type="OrthoDB" id="268928at2759"/>
<comment type="caution">
    <text evidence="7">The sequence shown here is derived from an EMBL/GenBank/DDBJ whole genome shotgun (WGS) entry which is preliminary data.</text>
</comment>
<evidence type="ECO:0000313" key="8">
    <source>
        <dbReference type="Proteomes" id="UP000027361"/>
    </source>
</evidence>
<evidence type="ECO:0000256" key="6">
    <source>
        <dbReference type="SAM" id="Phobius"/>
    </source>
</evidence>
<reference evidence="7 8" key="1">
    <citation type="submission" date="2014-05" db="EMBL/GenBank/DDBJ databases">
        <title>Draft genome sequence of a rare smut relative, Tilletiaria anomala UBC 951.</title>
        <authorList>
            <consortium name="DOE Joint Genome Institute"/>
            <person name="Toome M."/>
            <person name="Kuo A."/>
            <person name="Henrissat B."/>
            <person name="Lipzen A."/>
            <person name="Tritt A."/>
            <person name="Yoshinaga Y."/>
            <person name="Zane M."/>
            <person name="Barry K."/>
            <person name="Grigoriev I.V."/>
            <person name="Spatafora J.W."/>
            <person name="Aimea M.C."/>
        </authorList>
    </citation>
    <scope>NUCLEOTIDE SEQUENCE [LARGE SCALE GENOMIC DNA]</scope>
    <source>
        <strain evidence="7 8">UBC 951</strain>
    </source>
</reference>
<dbReference type="EMBL" id="JMSN01000026">
    <property type="protein sequence ID" value="KDN48182.1"/>
    <property type="molecule type" value="Genomic_DNA"/>
</dbReference>
<protein>
    <submittedName>
        <fullName evidence="7">UPF0220-domain-containing protein</fullName>
    </submittedName>
</protein>
<dbReference type="OMA" id="VHITFVD"/>
<keyword evidence="8" id="KW-1185">Reference proteome</keyword>
<dbReference type="InterPro" id="IPR007919">
    <property type="entry name" value="UPF0220"/>
</dbReference>
<dbReference type="GO" id="GO:0016020">
    <property type="term" value="C:membrane"/>
    <property type="evidence" value="ECO:0007669"/>
    <property type="project" value="UniProtKB-SubCell"/>
</dbReference>
<dbReference type="STRING" id="1037660.A0A066W2H9"/>
<keyword evidence="3 6" id="KW-0812">Transmembrane</keyword>
<evidence type="ECO:0000256" key="1">
    <source>
        <dbReference type="ARBA" id="ARBA00004141"/>
    </source>
</evidence>
<feature type="transmembrane region" description="Helical" evidence="6">
    <location>
        <begin position="176"/>
        <end position="195"/>
    </location>
</feature>
<comment type="similarity">
    <text evidence="2">Belongs to the UPF0220 family.</text>
</comment>
<dbReference type="InParanoid" id="A0A066W2H9"/>
<dbReference type="Proteomes" id="UP000027361">
    <property type="component" value="Unassembled WGS sequence"/>
</dbReference>
<dbReference type="GeneID" id="25266837"/>
<accession>A0A066W2H9</accession>
<evidence type="ECO:0000256" key="4">
    <source>
        <dbReference type="ARBA" id="ARBA00022989"/>
    </source>
</evidence>
<feature type="transmembrane region" description="Helical" evidence="6">
    <location>
        <begin position="32"/>
        <end position="54"/>
    </location>
</feature>
<name>A0A066W2H9_TILAU</name>
<dbReference type="FunCoup" id="A0A066W2H9">
    <property type="interactions" value="62"/>
</dbReference>
<dbReference type="Pfam" id="PF05255">
    <property type="entry name" value="UPF0220"/>
    <property type="match status" value="1"/>
</dbReference>
<evidence type="ECO:0000256" key="2">
    <source>
        <dbReference type="ARBA" id="ARBA00005335"/>
    </source>
</evidence>
<proteinExistence type="inferred from homology"/>
<sequence>MSVPRRSYDPRRVCLMPLPSLPPFLRNHKRSVMIYLSGALFAIGWWLFIDACILSSATWKRALPPVPGGPDDDHTPPPDAPFVSINFADWVPGLCGTLGMIVVNLIDKSHLTEDGFSFGSMSGGASWSSDNVAWRARLYLFLGFALLAGGLAGSLTVLVIKYLVPAYPAGYDYYGLANVGQNAAIMLSTVFLWSAQSAPNEYEYNLTI</sequence>
<keyword evidence="5 6" id="KW-0472">Membrane</keyword>
<comment type="subcellular location">
    <subcellularLocation>
        <location evidence="1">Membrane</location>
        <topology evidence="1">Multi-pass membrane protein</topology>
    </subcellularLocation>
</comment>
<dbReference type="RefSeq" id="XP_013244030.1">
    <property type="nucleotide sequence ID" value="XM_013388576.1"/>
</dbReference>
<evidence type="ECO:0000256" key="3">
    <source>
        <dbReference type="ARBA" id="ARBA00022692"/>
    </source>
</evidence>
<dbReference type="PANTHER" id="PTHR13180">
    <property type="entry name" value="SMALL MEMBRANE PROTEIN-RELATED"/>
    <property type="match status" value="1"/>
</dbReference>
<evidence type="ECO:0000313" key="7">
    <source>
        <dbReference type="EMBL" id="KDN48182.1"/>
    </source>
</evidence>
<dbReference type="AlphaFoldDB" id="A0A066W2H9"/>
<organism evidence="7 8">
    <name type="scientific">Tilletiaria anomala (strain ATCC 24038 / CBS 436.72 / UBC 951)</name>
    <dbReference type="NCBI Taxonomy" id="1037660"/>
    <lineage>
        <taxon>Eukaryota</taxon>
        <taxon>Fungi</taxon>
        <taxon>Dikarya</taxon>
        <taxon>Basidiomycota</taxon>
        <taxon>Ustilaginomycotina</taxon>
        <taxon>Exobasidiomycetes</taxon>
        <taxon>Georgefischeriales</taxon>
        <taxon>Tilletiariaceae</taxon>
        <taxon>Tilletiaria</taxon>
    </lineage>
</organism>
<gene>
    <name evidence="7" type="ORF">K437DRAFT_278081</name>
</gene>
<dbReference type="HOGENOM" id="CLU_096876_0_1_1"/>